<comment type="caution">
    <text evidence="1">The sequence shown here is derived from an EMBL/GenBank/DDBJ whole genome shotgun (WGS) entry which is preliminary data.</text>
</comment>
<reference evidence="1" key="1">
    <citation type="submission" date="2020-07" db="EMBL/GenBank/DDBJ databases">
        <title>Multicomponent nature underlies the extraordinary mechanical properties of spider dragline silk.</title>
        <authorList>
            <person name="Kono N."/>
            <person name="Nakamura H."/>
            <person name="Mori M."/>
            <person name="Yoshida Y."/>
            <person name="Ohtoshi R."/>
            <person name="Malay A.D."/>
            <person name="Moran D.A.P."/>
            <person name="Tomita M."/>
            <person name="Numata K."/>
            <person name="Arakawa K."/>
        </authorList>
    </citation>
    <scope>NUCLEOTIDE SEQUENCE</scope>
</reference>
<evidence type="ECO:0000313" key="1">
    <source>
        <dbReference type="EMBL" id="GFR01800.1"/>
    </source>
</evidence>
<dbReference type="AlphaFoldDB" id="A0A8X6IBS2"/>
<dbReference type="EMBL" id="BMAO01035170">
    <property type="protein sequence ID" value="GFR01800.1"/>
    <property type="molecule type" value="Genomic_DNA"/>
</dbReference>
<dbReference type="Proteomes" id="UP000887116">
    <property type="component" value="Unassembled WGS sequence"/>
</dbReference>
<evidence type="ECO:0000313" key="2">
    <source>
        <dbReference type="Proteomes" id="UP000887116"/>
    </source>
</evidence>
<sequence length="83" mass="9171">MQLSIGTFIHMGGLAAALIAQPMKIGECDKIIKINELRERAILAGFFLNDGFLKDCAESKERFLVAVPERSAKFCNTGKCHKD</sequence>
<organism evidence="1 2">
    <name type="scientific">Trichonephila clavata</name>
    <name type="common">Joro spider</name>
    <name type="synonym">Nephila clavata</name>
    <dbReference type="NCBI Taxonomy" id="2740835"/>
    <lineage>
        <taxon>Eukaryota</taxon>
        <taxon>Metazoa</taxon>
        <taxon>Ecdysozoa</taxon>
        <taxon>Arthropoda</taxon>
        <taxon>Chelicerata</taxon>
        <taxon>Arachnida</taxon>
        <taxon>Araneae</taxon>
        <taxon>Araneomorphae</taxon>
        <taxon>Entelegynae</taxon>
        <taxon>Araneoidea</taxon>
        <taxon>Nephilidae</taxon>
        <taxon>Trichonephila</taxon>
    </lineage>
</organism>
<gene>
    <name evidence="1" type="ORF">TNCT_83671</name>
</gene>
<keyword evidence="2" id="KW-1185">Reference proteome</keyword>
<protein>
    <submittedName>
        <fullName evidence="1">Uncharacterized protein</fullName>
    </submittedName>
</protein>
<proteinExistence type="predicted"/>
<accession>A0A8X6IBS2</accession>
<name>A0A8X6IBS2_TRICU</name>